<dbReference type="EMBL" id="JAAAXX010000001">
    <property type="protein sequence ID" value="KAF2393945.1"/>
    <property type="molecule type" value="Genomic_DNA"/>
</dbReference>
<proteinExistence type="predicted"/>
<comment type="caution">
    <text evidence="1">The sequence shown here is derived from an EMBL/GenBank/DDBJ whole genome shotgun (WGS) entry which is preliminary data.</text>
</comment>
<protein>
    <submittedName>
        <fullName evidence="1">Uncharacterized protein</fullName>
    </submittedName>
</protein>
<reference evidence="1 2" key="1">
    <citation type="submission" date="2019-12" db="EMBL/GenBank/DDBJ databases">
        <title>Endophytic bacteria associated with Panax ginseng seedlings.</title>
        <authorList>
            <person name="Park J.M."/>
            <person name="Shin R."/>
            <person name="Jo S.H."/>
        </authorList>
    </citation>
    <scope>NUCLEOTIDE SEQUENCE [LARGE SCALE GENOMIC DNA]</scope>
    <source>
        <strain evidence="1 2">PgKB32</strain>
    </source>
</reference>
<gene>
    <name evidence="1" type="ORF">FX983_01915</name>
</gene>
<accession>A0A6L5C162</accession>
<organism evidence="1 2">
    <name type="scientific">Pseudomonas frederiksbergensis</name>
    <dbReference type="NCBI Taxonomy" id="104087"/>
    <lineage>
        <taxon>Bacteria</taxon>
        <taxon>Pseudomonadati</taxon>
        <taxon>Pseudomonadota</taxon>
        <taxon>Gammaproteobacteria</taxon>
        <taxon>Pseudomonadales</taxon>
        <taxon>Pseudomonadaceae</taxon>
        <taxon>Pseudomonas</taxon>
    </lineage>
</organism>
<evidence type="ECO:0000313" key="1">
    <source>
        <dbReference type="EMBL" id="KAF2393945.1"/>
    </source>
</evidence>
<sequence length="152" mass="16942">MPAANLSYVSIEREDQSFLYDIHYKSDINFLDLFGKGESEGVASAILECALGDDQDISVERFRQLSAYGVIEADQVKTDGQSYRYVTSAFFKRTIKNGTGDDDLSIKEINSILSNKSSIPCKAVLTAYGYKPYYSNVMNVPVADLLREVNKP</sequence>
<evidence type="ECO:0000313" key="2">
    <source>
        <dbReference type="Proteomes" id="UP000475265"/>
    </source>
</evidence>
<dbReference type="AlphaFoldDB" id="A0A6L5C162"/>
<dbReference type="RefSeq" id="WP_239511962.1">
    <property type="nucleotide sequence ID" value="NZ_JAAAXX010000001.1"/>
</dbReference>
<dbReference type="Proteomes" id="UP000475265">
    <property type="component" value="Unassembled WGS sequence"/>
</dbReference>
<name>A0A6L5C162_9PSED</name>